<evidence type="ECO:0000313" key="4">
    <source>
        <dbReference type="EMBL" id="REB69396.1"/>
    </source>
</evidence>
<feature type="region of interest" description="Disordered" evidence="2">
    <location>
        <begin position="277"/>
        <end position="362"/>
    </location>
</feature>
<dbReference type="EMBL" id="PCZS01000002">
    <property type="protein sequence ID" value="REB69396.1"/>
    <property type="molecule type" value="Genomic_DNA"/>
</dbReference>
<dbReference type="CDD" id="cd01451">
    <property type="entry name" value="vWA_Magnesium_chelatase"/>
    <property type="match status" value="1"/>
</dbReference>
<dbReference type="InterPro" id="IPR027417">
    <property type="entry name" value="P-loop_NTPase"/>
</dbReference>
<dbReference type="InterPro" id="IPR041628">
    <property type="entry name" value="ChlI/MoxR_AAA_lid"/>
</dbReference>
<dbReference type="InterPro" id="IPR036465">
    <property type="entry name" value="vWFA_dom_sf"/>
</dbReference>
<feature type="compositionally biased region" description="Polar residues" evidence="2">
    <location>
        <begin position="327"/>
        <end position="339"/>
    </location>
</feature>
<dbReference type="SUPFAM" id="SSF53300">
    <property type="entry name" value="vWA-like"/>
    <property type="match status" value="1"/>
</dbReference>
<name>A0ABX9IDA7_9ACTN</name>
<evidence type="ECO:0000256" key="1">
    <source>
        <dbReference type="ARBA" id="ARBA00005799"/>
    </source>
</evidence>
<accession>A0ABX9IDA7</accession>
<reference evidence="4 5" key="1">
    <citation type="submission" date="2017-09" db="EMBL/GenBank/DDBJ databases">
        <authorList>
            <person name="Bumgarner R.E."/>
        </authorList>
    </citation>
    <scope>NUCLEOTIDE SEQUENCE [LARGE SCALE GENOMIC DNA]</scope>
    <source>
        <strain evidence="4 5">T34998</strain>
    </source>
</reference>
<dbReference type="Proteomes" id="UP000256324">
    <property type="component" value="Unassembled WGS sequence"/>
</dbReference>
<dbReference type="Gene3D" id="3.40.50.300">
    <property type="entry name" value="P-loop containing nucleotide triphosphate hydrolases"/>
    <property type="match status" value="1"/>
</dbReference>
<dbReference type="InterPro" id="IPR052989">
    <property type="entry name" value="Mg-chelatase_DI-like"/>
</dbReference>
<feature type="compositionally biased region" description="Basic and acidic residues" evidence="2">
    <location>
        <begin position="291"/>
        <end position="305"/>
    </location>
</feature>
<dbReference type="Pfam" id="PF07728">
    <property type="entry name" value="AAA_5"/>
    <property type="match status" value="1"/>
</dbReference>
<sequence>MTYPFTAIVGQDDARLALLLCAVNPRIGGVVLSGEKGTAKSTLVRGLVELLPGHTMRTLALGATEDRLVGGLDLEATLVSGRPVLQPGLLSEVDGGVLYVDEVNLLDDHLVDLVIDACAGTVRVEREGLTASLASRFVLVGTMNPEEGSLRPQLLDRFGLCVDVHGESDPSARAEIIRRRFDHDADPTGFGARWQGDQDRQAAAIEKARRLVTSVRLDEVVTELISCLCRQNHVAGHRADIVMAEATRAHAALAGRGIATEDDVLTISEMVLRHRRRAETPSDPPPPRSQHSHDQSDQHEQRPPEPEQPSPETGGPQGGENSAPPLANSSEQQSEQQPGNREGPHNQRDNGQHDQQNQPSSIGEQVAAIGDPFAVRPLEPGQDRHARRASGRRLRTRSSDRRGRYISARPTDSPEDLALDATLRAAAVHQKSRRAHDRPDVAVHVKPIDWRAKVRAGRAASCVVFVVDASGSMGSRGRMTASKGAVLSLLLDAYVKRDRVCLIDFRRDQAEVLVPVTSSVEVAQRGLAQLPIGGRTPLSAGLVKACEVVRPLLLKDPGLRPLLVLVTDGRGNVGLDGQPNSRATDEAIRVATQIGADTRLSWVVIDTEDPRGVQLSRARDIATALGGPCLRIDDLRADDLVNIVSHLDPSHQSPRKDR</sequence>
<gene>
    <name evidence="4" type="ORF">CP880_08230</name>
</gene>
<dbReference type="InterPro" id="IPR011704">
    <property type="entry name" value="ATPase_dyneun-rel_AAA"/>
</dbReference>
<dbReference type="SMART" id="SM00327">
    <property type="entry name" value="VWA"/>
    <property type="match status" value="1"/>
</dbReference>
<dbReference type="Pfam" id="PF13519">
    <property type="entry name" value="VWA_2"/>
    <property type="match status" value="1"/>
</dbReference>
<dbReference type="Pfam" id="PF17863">
    <property type="entry name" value="AAA_lid_2"/>
    <property type="match status" value="1"/>
</dbReference>
<evidence type="ECO:0000256" key="2">
    <source>
        <dbReference type="SAM" id="MobiDB-lite"/>
    </source>
</evidence>
<proteinExistence type="inferred from homology"/>
<feature type="compositionally biased region" description="Basic and acidic residues" evidence="2">
    <location>
        <begin position="342"/>
        <end position="352"/>
    </location>
</feature>
<organism evidence="4 5">
    <name type="scientific">Cutibacterium namnetense</name>
    <dbReference type="NCBI Taxonomy" id="1574624"/>
    <lineage>
        <taxon>Bacteria</taxon>
        <taxon>Bacillati</taxon>
        <taxon>Actinomycetota</taxon>
        <taxon>Actinomycetes</taxon>
        <taxon>Propionibacteriales</taxon>
        <taxon>Propionibacteriaceae</taxon>
        <taxon>Cutibacterium</taxon>
    </lineage>
</organism>
<evidence type="ECO:0000313" key="5">
    <source>
        <dbReference type="Proteomes" id="UP000256324"/>
    </source>
</evidence>
<dbReference type="PANTHER" id="PTHR35023">
    <property type="entry name" value="CHELATASE-RELATED"/>
    <property type="match status" value="1"/>
</dbReference>
<dbReference type="InterPro" id="IPR002035">
    <property type="entry name" value="VWF_A"/>
</dbReference>
<feature type="compositionally biased region" description="Basic residues" evidence="2">
    <location>
        <begin position="385"/>
        <end position="396"/>
    </location>
</feature>
<dbReference type="RefSeq" id="WP_115939023.1">
    <property type="nucleotide sequence ID" value="NZ_PCZS01000002.1"/>
</dbReference>
<dbReference type="Gene3D" id="1.10.8.80">
    <property type="entry name" value="Magnesium chelatase subunit I, C-Terminal domain"/>
    <property type="match status" value="1"/>
</dbReference>
<feature type="region of interest" description="Disordered" evidence="2">
    <location>
        <begin position="374"/>
        <end position="413"/>
    </location>
</feature>
<comment type="similarity">
    <text evidence="1">Belongs to the Mg-chelatase subunits D/I family.</text>
</comment>
<dbReference type="SUPFAM" id="SSF52540">
    <property type="entry name" value="P-loop containing nucleoside triphosphate hydrolases"/>
    <property type="match status" value="1"/>
</dbReference>
<dbReference type="Gene3D" id="3.40.50.410">
    <property type="entry name" value="von Willebrand factor, type A domain"/>
    <property type="match status" value="1"/>
</dbReference>
<dbReference type="PROSITE" id="PS50234">
    <property type="entry name" value="VWFA"/>
    <property type="match status" value="1"/>
</dbReference>
<comment type="caution">
    <text evidence="4">The sequence shown here is derived from an EMBL/GenBank/DDBJ whole genome shotgun (WGS) entry which is preliminary data.</text>
</comment>
<evidence type="ECO:0000259" key="3">
    <source>
        <dbReference type="PROSITE" id="PS50234"/>
    </source>
</evidence>
<dbReference type="PANTHER" id="PTHR35023:SF1">
    <property type="entry name" value="MG-PROTOPORPHYRIN IX CHELATASE"/>
    <property type="match status" value="1"/>
</dbReference>
<keyword evidence="5" id="KW-1185">Reference proteome</keyword>
<feature type="domain" description="VWFA" evidence="3">
    <location>
        <begin position="462"/>
        <end position="647"/>
    </location>
</feature>
<protein>
    <submittedName>
        <fullName evidence="4">Magnesium chelatase</fullName>
    </submittedName>
</protein>
<dbReference type="InterPro" id="IPR041702">
    <property type="entry name" value="BchD/ChlD_VWA"/>
</dbReference>
<dbReference type="CDD" id="cd00009">
    <property type="entry name" value="AAA"/>
    <property type="match status" value="1"/>
</dbReference>
<feature type="compositionally biased region" description="Polar residues" evidence="2">
    <location>
        <begin position="353"/>
        <end position="362"/>
    </location>
</feature>